<dbReference type="AlphaFoldDB" id="A0A392M140"/>
<evidence type="ECO:0000313" key="1">
    <source>
        <dbReference type="EMBL" id="MCH80959.1"/>
    </source>
</evidence>
<proteinExistence type="predicted"/>
<name>A0A392M140_9FABA</name>
<dbReference type="Proteomes" id="UP000265520">
    <property type="component" value="Unassembled WGS sequence"/>
</dbReference>
<organism evidence="1 2">
    <name type="scientific">Trifolium medium</name>
    <dbReference type="NCBI Taxonomy" id="97028"/>
    <lineage>
        <taxon>Eukaryota</taxon>
        <taxon>Viridiplantae</taxon>
        <taxon>Streptophyta</taxon>
        <taxon>Embryophyta</taxon>
        <taxon>Tracheophyta</taxon>
        <taxon>Spermatophyta</taxon>
        <taxon>Magnoliopsida</taxon>
        <taxon>eudicotyledons</taxon>
        <taxon>Gunneridae</taxon>
        <taxon>Pentapetalae</taxon>
        <taxon>rosids</taxon>
        <taxon>fabids</taxon>
        <taxon>Fabales</taxon>
        <taxon>Fabaceae</taxon>
        <taxon>Papilionoideae</taxon>
        <taxon>50 kb inversion clade</taxon>
        <taxon>NPAAA clade</taxon>
        <taxon>Hologalegina</taxon>
        <taxon>IRL clade</taxon>
        <taxon>Trifolieae</taxon>
        <taxon>Trifolium</taxon>
    </lineage>
</organism>
<protein>
    <submittedName>
        <fullName evidence="1">Uncharacterized protein</fullName>
    </submittedName>
</protein>
<sequence length="85" mass="9261">GLWYRVLAARYGGGERVFVRGREERVFLVEGDCENPQRGLGAYLIWRRINQAQWSRCMLYGGRLVGGMGVEEAVVGVGGGDAGGV</sequence>
<keyword evidence="2" id="KW-1185">Reference proteome</keyword>
<comment type="caution">
    <text evidence="1">The sequence shown here is derived from an EMBL/GenBank/DDBJ whole genome shotgun (WGS) entry which is preliminary data.</text>
</comment>
<dbReference type="EMBL" id="LXQA010001693">
    <property type="protein sequence ID" value="MCH80959.1"/>
    <property type="molecule type" value="Genomic_DNA"/>
</dbReference>
<accession>A0A392M140</accession>
<feature type="non-terminal residue" evidence="1">
    <location>
        <position position="1"/>
    </location>
</feature>
<gene>
    <name evidence="1" type="ORF">A2U01_0001736</name>
</gene>
<evidence type="ECO:0000313" key="2">
    <source>
        <dbReference type="Proteomes" id="UP000265520"/>
    </source>
</evidence>
<reference evidence="1 2" key="1">
    <citation type="journal article" date="2018" name="Front. Plant Sci.">
        <title>Red Clover (Trifolium pratense) and Zigzag Clover (T. medium) - A Picture of Genomic Similarities and Differences.</title>
        <authorList>
            <person name="Dluhosova J."/>
            <person name="Istvanek J."/>
            <person name="Nedelnik J."/>
            <person name="Repkova J."/>
        </authorList>
    </citation>
    <scope>NUCLEOTIDE SEQUENCE [LARGE SCALE GENOMIC DNA]</scope>
    <source>
        <strain evidence="2">cv. 10/8</strain>
        <tissue evidence="1">Leaf</tissue>
    </source>
</reference>